<reference evidence="2 3" key="1">
    <citation type="submission" date="2017-11" db="EMBL/GenBank/DDBJ databases">
        <title>Evolution of Phototrophy in the Chloroflexi Phylum Driven by Horizontal Gene Transfer.</title>
        <authorList>
            <person name="Ward L.M."/>
            <person name="Hemp J."/>
            <person name="Shih P.M."/>
            <person name="Mcglynn S.E."/>
            <person name="Fischer W."/>
        </authorList>
    </citation>
    <scope>NUCLEOTIDE SEQUENCE [LARGE SCALE GENOMIC DNA]</scope>
    <source>
        <strain evidence="2">JP3_13</strain>
    </source>
</reference>
<feature type="region of interest" description="Disordered" evidence="1">
    <location>
        <begin position="1"/>
        <end position="40"/>
    </location>
</feature>
<gene>
    <name evidence="2" type="ORF">CUN49_10095</name>
</gene>
<dbReference type="EMBL" id="PGTM01000143">
    <property type="protein sequence ID" value="PJF35527.1"/>
    <property type="molecule type" value="Genomic_DNA"/>
</dbReference>
<proteinExistence type="predicted"/>
<organism evidence="2 3">
    <name type="scientific">Candidatus Thermofonsia Clade 1 bacterium</name>
    <dbReference type="NCBI Taxonomy" id="2364210"/>
    <lineage>
        <taxon>Bacteria</taxon>
        <taxon>Bacillati</taxon>
        <taxon>Chloroflexota</taxon>
        <taxon>Candidatus Thermofontia</taxon>
        <taxon>Candidatus Thermofonsia Clade 1</taxon>
    </lineage>
</organism>
<accession>A0A2M8PDA2</accession>
<dbReference type="Proteomes" id="UP000229681">
    <property type="component" value="Unassembled WGS sequence"/>
</dbReference>
<protein>
    <submittedName>
        <fullName evidence="2">Uncharacterized protein</fullName>
    </submittedName>
</protein>
<feature type="compositionally biased region" description="Low complexity" evidence="1">
    <location>
        <begin position="22"/>
        <end position="33"/>
    </location>
</feature>
<evidence type="ECO:0000313" key="2">
    <source>
        <dbReference type="EMBL" id="PJF35527.1"/>
    </source>
</evidence>
<evidence type="ECO:0000256" key="1">
    <source>
        <dbReference type="SAM" id="MobiDB-lite"/>
    </source>
</evidence>
<sequence>MSAEQDDAKQLAHQDDAEAEAAELAARQAAESAPSGAPQALPLSAAERAVERLLITAELIGAPLGFAEKVMAAIRAGKAEGYKRRRWFRFF</sequence>
<dbReference type="AlphaFoldDB" id="A0A2M8PDA2"/>
<comment type="caution">
    <text evidence="2">The sequence shown here is derived from an EMBL/GenBank/DDBJ whole genome shotgun (WGS) entry which is preliminary data.</text>
</comment>
<name>A0A2M8PDA2_9CHLR</name>
<feature type="compositionally biased region" description="Basic and acidic residues" evidence="1">
    <location>
        <begin position="1"/>
        <end position="16"/>
    </location>
</feature>
<evidence type="ECO:0000313" key="3">
    <source>
        <dbReference type="Proteomes" id="UP000229681"/>
    </source>
</evidence>